<dbReference type="KEGG" id="bmj:BMULJ_03650"/>
<sequence>MRMQQKTNRMVSIGDRLRDERKRTSLSQRAFAERGGVTEKTQVLYEKGERVPDAIYLEKIAAAGVDVLFVLTGHRNSAELSPDEEVLVTGYRSLDAKGRAGVLGMIAGMTQQPTESAPAKVAKVRQNFEGASIGQQVTGDVTAPFSINMGSAGRKKKREG</sequence>
<keyword evidence="4" id="KW-1185">Reference proteome</keyword>
<reference evidence="3 4" key="1">
    <citation type="submission" date="2007-04" db="EMBL/GenBank/DDBJ databases">
        <title>Complete genome sequence of Burkholderia multivorans ATCC 17616.</title>
        <authorList>
            <person name="Ohtsubo Y."/>
            <person name="Yamashita A."/>
            <person name="Kurokawa K."/>
            <person name="Takami H."/>
            <person name="Yuhara S."/>
            <person name="Nishiyama E."/>
            <person name="Endo R."/>
            <person name="Miyazaki R."/>
            <person name="Ono A."/>
            <person name="Yano K."/>
            <person name="Ito M."/>
            <person name="Sota M."/>
            <person name="Yuji N."/>
            <person name="Hattori M."/>
            <person name="Tsuda M."/>
        </authorList>
    </citation>
    <scope>NUCLEOTIDE SEQUENCE [LARGE SCALE GENOMIC DNA]</scope>
    <source>
        <strain evidence="4">ATCC 17616 / 249</strain>
    </source>
</reference>
<evidence type="ECO:0000256" key="1">
    <source>
        <dbReference type="SAM" id="MobiDB-lite"/>
    </source>
</evidence>
<dbReference type="eggNOG" id="COG1396">
    <property type="taxonomic scope" value="Bacteria"/>
</dbReference>
<dbReference type="Gene3D" id="1.10.260.40">
    <property type="entry name" value="lambda repressor-like DNA-binding domains"/>
    <property type="match status" value="1"/>
</dbReference>
<dbReference type="GO" id="GO:0003677">
    <property type="term" value="F:DNA binding"/>
    <property type="evidence" value="ECO:0007669"/>
    <property type="project" value="InterPro"/>
</dbReference>
<evidence type="ECO:0000259" key="2">
    <source>
        <dbReference type="PROSITE" id="PS50943"/>
    </source>
</evidence>
<feature type="domain" description="HTH cro/C1-type" evidence="2">
    <location>
        <begin position="17"/>
        <end position="70"/>
    </location>
</feature>
<evidence type="ECO:0000313" key="3">
    <source>
        <dbReference type="EMBL" id="BAG45522.1"/>
    </source>
</evidence>
<evidence type="ECO:0000313" key="4">
    <source>
        <dbReference type="Proteomes" id="UP000008815"/>
    </source>
</evidence>
<feature type="region of interest" description="Disordered" evidence="1">
    <location>
        <begin position="1"/>
        <end position="25"/>
    </location>
</feature>
<protein>
    <submittedName>
        <fullName evidence="3">Phage XRE family transcriptional regulator</fullName>
    </submittedName>
</protein>
<dbReference type="CDD" id="cd00093">
    <property type="entry name" value="HTH_XRE"/>
    <property type="match status" value="1"/>
</dbReference>
<feature type="compositionally biased region" description="Polar residues" evidence="1">
    <location>
        <begin position="1"/>
        <end position="10"/>
    </location>
</feature>
<dbReference type="Proteomes" id="UP000008815">
    <property type="component" value="Chromosome 2"/>
</dbReference>
<dbReference type="STRING" id="395019.BMULJ_03650"/>
<accession>A0A0H3KJW7</accession>
<dbReference type="InterPro" id="IPR001387">
    <property type="entry name" value="Cro/C1-type_HTH"/>
</dbReference>
<dbReference type="InterPro" id="IPR010982">
    <property type="entry name" value="Lambda_DNA-bd_dom_sf"/>
</dbReference>
<dbReference type="AlphaFoldDB" id="A0A0H3KJW7"/>
<gene>
    <name evidence="3" type="ordered locus">BMULJ_03650</name>
</gene>
<dbReference type="SUPFAM" id="SSF47413">
    <property type="entry name" value="lambda repressor-like DNA-binding domains"/>
    <property type="match status" value="1"/>
</dbReference>
<proteinExistence type="predicted"/>
<dbReference type="PROSITE" id="PS50943">
    <property type="entry name" value="HTH_CROC1"/>
    <property type="match status" value="1"/>
</dbReference>
<dbReference type="SMART" id="SM00530">
    <property type="entry name" value="HTH_XRE"/>
    <property type="match status" value="1"/>
</dbReference>
<organism evidence="3 4">
    <name type="scientific">Burkholderia multivorans (strain ATCC 17616 / 249)</name>
    <dbReference type="NCBI Taxonomy" id="395019"/>
    <lineage>
        <taxon>Bacteria</taxon>
        <taxon>Pseudomonadati</taxon>
        <taxon>Pseudomonadota</taxon>
        <taxon>Betaproteobacteria</taxon>
        <taxon>Burkholderiales</taxon>
        <taxon>Burkholderiaceae</taxon>
        <taxon>Burkholderia</taxon>
        <taxon>Burkholderia cepacia complex</taxon>
    </lineage>
</organism>
<dbReference type="EMBL" id="AP009386">
    <property type="protein sequence ID" value="BAG45522.1"/>
    <property type="molecule type" value="Genomic_DNA"/>
</dbReference>
<name>A0A0H3KJW7_BURM1</name>
<dbReference type="HOGENOM" id="CLU_066192_23_2_4"/>